<feature type="coiled-coil region" evidence="1">
    <location>
        <begin position="201"/>
        <end position="228"/>
    </location>
</feature>
<evidence type="ECO:0000313" key="3">
    <source>
        <dbReference type="Proteomes" id="UP000198862"/>
    </source>
</evidence>
<dbReference type="SUPFAM" id="SSF53850">
    <property type="entry name" value="Periplasmic binding protein-like II"/>
    <property type="match status" value="1"/>
</dbReference>
<accession>A0A1I1PRL6</accession>
<reference evidence="2 3" key="1">
    <citation type="submission" date="2016-10" db="EMBL/GenBank/DDBJ databases">
        <authorList>
            <person name="de Groot N.N."/>
        </authorList>
    </citation>
    <scope>NUCLEOTIDE SEQUENCE [LARGE SCALE GENOMIC DNA]</scope>
    <source>
        <strain evidence="2 3">DSM 6059</strain>
    </source>
</reference>
<organism evidence="2 3">
    <name type="scientific">Pseudoalteromonas denitrificans DSM 6059</name>
    <dbReference type="NCBI Taxonomy" id="1123010"/>
    <lineage>
        <taxon>Bacteria</taxon>
        <taxon>Pseudomonadati</taxon>
        <taxon>Pseudomonadota</taxon>
        <taxon>Gammaproteobacteria</taxon>
        <taxon>Alteromonadales</taxon>
        <taxon>Pseudoalteromonadaceae</taxon>
        <taxon>Pseudoalteromonas</taxon>
    </lineage>
</organism>
<dbReference type="EMBL" id="FOLO01000034">
    <property type="protein sequence ID" value="SFD12486.1"/>
    <property type="molecule type" value="Genomic_DNA"/>
</dbReference>
<keyword evidence="1" id="KW-0175">Coiled coil</keyword>
<dbReference type="STRING" id="1123010.SAMN02745724_03566"/>
<protein>
    <submittedName>
        <fullName evidence="2">Extracellular solute-binding protein, family 3</fullName>
    </submittedName>
</protein>
<dbReference type="AlphaFoldDB" id="A0A1I1PRL6"/>
<dbReference type="RefSeq" id="WP_177208092.1">
    <property type="nucleotide sequence ID" value="NZ_FOLO01000034.1"/>
</dbReference>
<dbReference type="Proteomes" id="UP000198862">
    <property type="component" value="Unassembled WGS sequence"/>
</dbReference>
<proteinExistence type="predicted"/>
<evidence type="ECO:0000313" key="2">
    <source>
        <dbReference type="EMBL" id="SFD12486.1"/>
    </source>
</evidence>
<keyword evidence="3" id="KW-1185">Reference proteome</keyword>
<name>A0A1I1PRL6_9GAMM</name>
<gene>
    <name evidence="2" type="ORF">SAMN02745724_03566</name>
</gene>
<sequence>MISLLFVSDVSIASQGAQNKLNIGYINFEPLYSTINNTPQGSLVTKTHKVYDVLNLKYNERALPTKRLFSRLKSGLTHIWCGIKVDSLQNDVISGSQALHYLSLNIYAIDQQINIQKKTDLYGKKLIILFGYSYDGWAQYIKNPDNNITYVEVKKHSAALKLLKSGRFDYLLNYQSPMEVALKQNPIDSLSIKNISKLPIVFNVSNKLNNAQNLLNDLDQALADLIQQGKIIVN</sequence>
<dbReference type="Gene3D" id="3.40.190.10">
    <property type="entry name" value="Periplasmic binding protein-like II"/>
    <property type="match status" value="2"/>
</dbReference>
<evidence type="ECO:0000256" key="1">
    <source>
        <dbReference type="SAM" id="Coils"/>
    </source>
</evidence>